<dbReference type="OrthoDB" id="7021542at2"/>
<reference evidence="1 2" key="1">
    <citation type="submission" date="2018-05" db="EMBL/GenBank/DDBJ databases">
        <title>Whole genome sequence of Pseudomonas putida JBC17.</title>
        <authorList>
            <person name="Lee Y.H."/>
            <person name="David K."/>
        </authorList>
    </citation>
    <scope>NUCLEOTIDE SEQUENCE [LARGE SCALE GENOMIC DNA]</scope>
    <source>
        <strain evidence="1 2">JBC17</strain>
    </source>
</reference>
<gene>
    <name evidence="1" type="ORF">DKY63_04175</name>
</gene>
<protein>
    <submittedName>
        <fullName evidence="1">Uncharacterized protein</fullName>
    </submittedName>
</protein>
<accession>A0A2Z4RGQ3</accession>
<dbReference type="AlphaFoldDB" id="A0A2Z4RGQ3"/>
<dbReference type="EMBL" id="CP029693">
    <property type="protein sequence ID" value="AWY39144.1"/>
    <property type="molecule type" value="Genomic_DNA"/>
</dbReference>
<sequence length="146" mass="16591">MFFTQPAAEFLPPVAFDLKIKRWSVVERDLNDPWFHVCIKMTEEEMEFGRILLISDVGYLERVLNEVSPFGSVYSVMIMTPPRMNASAHWRMEQVLTINTVPGESSGQPRVRLTVEHGKTYDLLHGKTIEQTGVGSRCIYSASQLG</sequence>
<proteinExistence type="predicted"/>
<dbReference type="Proteomes" id="UP000250299">
    <property type="component" value="Chromosome"/>
</dbReference>
<evidence type="ECO:0000313" key="2">
    <source>
        <dbReference type="Proteomes" id="UP000250299"/>
    </source>
</evidence>
<organism evidence="1 2">
    <name type="scientific">Pseudomonas putida</name>
    <name type="common">Arthrobacter siderocapsulatus</name>
    <dbReference type="NCBI Taxonomy" id="303"/>
    <lineage>
        <taxon>Bacteria</taxon>
        <taxon>Pseudomonadati</taxon>
        <taxon>Pseudomonadota</taxon>
        <taxon>Gammaproteobacteria</taxon>
        <taxon>Pseudomonadales</taxon>
        <taxon>Pseudomonadaceae</taxon>
        <taxon>Pseudomonas</taxon>
    </lineage>
</organism>
<evidence type="ECO:0000313" key="1">
    <source>
        <dbReference type="EMBL" id="AWY39144.1"/>
    </source>
</evidence>
<dbReference type="RefSeq" id="WP_110962926.1">
    <property type="nucleotide sequence ID" value="NZ_CP029693.1"/>
</dbReference>
<name>A0A2Z4RGQ3_PSEPU</name>